<feature type="transmembrane region" description="Helical" evidence="3">
    <location>
        <begin position="833"/>
        <end position="850"/>
    </location>
</feature>
<dbReference type="InterPro" id="IPR019282">
    <property type="entry name" value="Glycoamylase-like_cons_dom"/>
</dbReference>
<feature type="transmembrane region" description="Helical" evidence="3">
    <location>
        <begin position="856"/>
        <end position="877"/>
    </location>
</feature>
<evidence type="ECO:0000313" key="10">
    <source>
        <dbReference type="Proteomes" id="UP000560000"/>
    </source>
</evidence>
<dbReference type="CDD" id="cd11756">
    <property type="entry name" value="GH94N_ChvB_NdvB_1_like"/>
    <property type="match status" value="1"/>
</dbReference>
<dbReference type="Proteomes" id="UP000029708">
    <property type="component" value="Unassembled WGS sequence"/>
</dbReference>
<dbReference type="EMBL" id="JROI01000016">
    <property type="protein sequence ID" value="KGI76792.1"/>
    <property type="molecule type" value="Genomic_DNA"/>
</dbReference>
<evidence type="ECO:0000256" key="1">
    <source>
        <dbReference type="ARBA" id="ARBA00022676"/>
    </source>
</evidence>
<gene>
    <name evidence="8" type="ORF">HNQ86_002309</name>
    <name evidence="7" type="ORF">LF63_0114710</name>
</gene>
<sequence>MHSKPIRAFVRIWRSRIGRLLRKPARWAFPPEPALRAELFSADQMERHGIHLARRHDSHASKAKNLLLKRLADNESVLVKSCRMLTLVAQSNQRITPAAEWLLDNYYLIEEQIRTAQKHLPKSYNETLPWLKGGASNGLPRVYDIALEIISHGDGRVDSEGLNRFVVAYQSVMPLTLGELWAIPIMLRLTLIENLRRIAVRVVKNWNERKLAIEWADRLTRTAERDLKSVVLTVAAMAQSDPPMVGSFVAELTRRLQGQSTALAMPLTWIEQNLSESGLNIEQLVQLEAQQQAAMQVSVSNSIGSLRLLDNMDWRAFVETTSIVEQVLREDPAGVYPLMDFATRDLYRHTVERMARTCRQPEASVANAALELAGRDAAAAAKGAVQTHVGYYLLDKGLPLLQHRIGMRWSLHRIWKCALDRAPLPLYLGAITVLTGALSVPFVDTLHTDGWPGYLLALLIVATLLMTSRLAVALANWLVTLTTIPAMLPRLDYSHGIPADARTLVVVPTLVGSEQDIQEQVEGLEIRFLANRDPHLHFGLLTDFMDAPTRVLPGDSTLLTTAHRLIDELNRTYPGGDGDRFFLFHRPRRWNPADRIWMGYERKRGKLCDLNALLLGKGRDQFSLIVGDTALLTRIRYVITLDADTQLPRETAHQFVGTMEHPLNRAVYDPVKRRVVSGYAILQPRVGISLQSTARSTYAQLFGSDAGVDPYTRATSDIYQDLFGQGSFVGKGIYAVKPFEQAMEGRFPDNRILSHDLIEGTYARSGLLSDVQLYEEYPARYSTYVSRQHRWIRGDWQLLPWIAPWVRSANGRIVRNRLSALSRWKLFDNLRRSLEPAALLVILLLGWLVVQKMQSWVIAVLALVFIVPLFSSLLELVQKPHGVGLGQHLSVALRESGRHLLRAVLTLVWLPHEAWYSMDAIARTLWRILFSHRRLLQWNTSRDVERSSTRSLSGMFRLMWVGPVLGGVMFALLWSRPMSLAWAAPLLVAWLVSPVVAWWISRSPARATFRPSVADTRLLRVLARRTWAFFDRHVCEQDHWLPPDNLQQQPEPTIAHRTSPTNMGMALLAHLAAHDLGYLSTARLLQRIDGTLATMQNLPRHRGHFYNWYDTQTLKPLAPRYVSTVDSGNLAGHLLTLRAGLIELPDQPVFDGRVLEGLATTIDVVRETLGTTSPMLPALASLQSELNMVSRAPPLSLWAAAALLEPLLERVERFADHVDAIAESETHYWLQALQAQCRDVAADARFWARLPGRSFDAALRGVAAGPVPTWRDMAEMRIADAPESDREALLTCRRKAEVCVQRCAHLATVAGALTEMDFGFLYDSQRRLLSIGYNLDERRLDAGYYDLLASEVRLTHFVAIAQGQLPQEAWFSLGRLLTTTGGMPVLLSWSGSLFEYLMPMLVMPSYADTLLDQTCRTAVARQIEYGRQLSLPWGMSESGYNAMDVRFNYQYRAFGVPGLGLKRGLGEDIVVAPYATALALMVAPARAVKNLQRLIADGFSGRYGLFEAIDYTPSRLPQGQSHAVVQSFMTHHQGMSLLALVSVLLDEPMQRRFASDRQCQASMLLLQERVPRVAAEYLHAAGMPSAAAISRNDETKLLVFTDPDSPRPAVQLLSNGHYHVMVTSAGGGYSRCRELAVTRWQEDSTCDNWGMFCYLRDVESGAFWSTAHQPTLNPTDHYEAIFSDARAEFRVRQHGIDAHTEIVVSPEDDIELRRMHLTNRSRERRTIEFTSYAEVVLAPALDDAMHPAFSKLFVQTELIEPLQAIICTRRPRSSDEDAPWMCHLLAVHDAHAHAVSYETDRARFIGRGRDLIHPLAMDSSIGTDDRLSNSAGAVLDPIVSIRCRLVLEPGQVASIDLVTGIATNRNACLHLIEKYRDRHLADRVFGLAWTHSRVFLSQLNATLSDARLYEKMAAAIIYAHARLRAESGVLSANRRDQSGLWGQSISGDRPIVLLQIGSSAHIELVRQLVQAHAYWRQKGLAVDLVIWNEDQSVYRQHLRELIMDLIASGLGANLLDRPGGIFVRPAPQLSREDRLLTQAASRIVLSDTRGSLHDQIHRHWAEALLPRFHPEHLVDGGEAATNADTATEPASPAPVLDNPFGGFSEDGREYEIVTKAGHVTPAPWVNVLANPDFGTVISESGGAYTWSENAHEFRLTPWVNDPVTDASGEGLFLRDEESGRYWSPTPLPRRGSATYRTRHGFGYSVFEHIEDGIHSELWVYVAIDMPVKFSVLKVRNASGRHRHLSATGYVEWVLGDLRTKTAMHVVTELDPGSGAMFARNAYLLGFPQHVAFFDVDAADRSLTGDRSEFIGRNGSLRAPAAMAQHPLSGRIGAGLDPCGAIRTDFELDDGGCHEVVFRLGAAATTSTASTLAKRCRGTGTAADALETVQAHWKQLLGAVQVDTPDPSVNLLANGWLMYQVIASRFYARSGYYQSGGAFGFRDQLQDAMAMIHTDSDLVRQHVLYCAAHQFPEGDVQHWWHPPQDHGVRTHCSDDYLWLALVTSRYVRITGDSSILDAKASYIEGRALHAGEESYYDLPGYSSLRETLYQHCVRAIEHSMPRGVHGLPLIGTGDWNDGMNRVGKGAKGESVWLAFFLYEVLTKFADTARVHGDEVFARRCEVEAHALQQPLERHGWDGDWYRRAYFDDGSPLGSARNDACRIDSISQSWSVLSAAVSEDRQRKAMQSLDEHLVRRDLQLVQLLDPPFDDDSLLDPGYIKGYAPGVRENGGQYTHAAIWAAMAFAALGDSGRAWDVLDIINPIHRGMNAASIGVYKVEPYVVAADVYAVPPHAGRGGWSWYTGSAGWMYRLITESLLGLRVEGNRLHFVPVVPSTWRRFVVHYRFRHTLYHITVQIVAHTPPHPPVLDGIAQDSDAVALIDDGLEHHITMQYLNRPGVAREKDRV</sequence>
<dbReference type="InterPro" id="IPR010383">
    <property type="entry name" value="Glyco_hydrolase_94_b-supersand"/>
</dbReference>
<evidence type="ECO:0000313" key="8">
    <source>
        <dbReference type="EMBL" id="MBB6184964.1"/>
    </source>
</evidence>
<dbReference type="Gene3D" id="2.70.98.40">
    <property type="entry name" value="Glycoside hydrolase, family 65, N-terminal domain"/>
    <property type="match status" value="2"/>
</dbReference>
<evidence type="ECO:0000259" key="4">
    <source>
        <dbReference type="Pfam" id="PF06165"/>
    </source>
</evidence>
<dbReference type="Pfam" id="PF17167">
    <property type="entry name" value="Glyco_hydro_94"/>
    <property type="match status" value="1"/>
</dbReference>
<dbReference type="CDD" id="cd11753">
    <property type="entry name" value="GH94N_ChvB_NdvB_2_like"/>
    <property type="match status" value="1"/>
</dbReference>
<dbReference type="SMART" id="SM01068">
    <property type="entry name" value="CBM_X"/>
    <property type="match status" value="2"/>
</dbReference>
<feature type="domain" description="Glycosyl hydrolase 94 supersandwich" evidence="4">
    <location>
        <begin position="1599"/>
        <end position="1877"/>
    </location>
</feature>
<dbReference type="PANTHER" id="PTHR37469">
    <property type="entry name" value="CELLOBIONIC ACID PHOSPHORYLASE-RELATED"/>
    <property type="match status" value="1"/>
</dbReference>
<dbReference type="InterPro" id="IPR008928">
    <property type="entry name" value="6-hairpin_glycosidase_sf"/>
</dbReference>
<proteinExistence type="predicted"/>
<reference evidence="7 9" key="1">
    <citation type="submission" date="2014-09" db="EMBL/GenBank/DDBJ databases">
        <title>Xanthomonadaceae 3.5X direct submission.</title>
        <authorList>
            <person name="Fang T."/>
            <person name="Wang H."/>
        </authorList>
    </citation>
    <scope>NUCLEOTIDE SEQUENCE [LARGE SCALE GENOMIC DNA]</scope>
    <source>
        <strain evidence="7 9">3.5X</strain>
    </source>
</reference>
<feature type="transmembrane region" description="Helical" evidence="3">
    <location>
        <begin position="424"/>
        <end position="443"/>
    </location>
</feature>
<dbReference type="RefSeq" id="WP_043104384.1">
    <property type="nucleotide sequence ID" value="NZ_JACHET010000001.1"/>
</dbReference>
<feature type="domain" description="Glycosyl hydrolase 94 supersandwich" evidence="4">
    <location>
        <begin position="2108"/>
        <end position="2376"/>
    </location>
</feature>
<keyword evidence="2" id="KW-0808">Transferase</keyword>
<dbReference type="HOGENOM" id="CLU_000646_0_0_6"/>
<evidence type="ECO:0000259" key="6">
    <source>
        <dbReference type="Pfam" id="PF17167"/>
    </source>
</evidence>
<keyword evidence="3" id="KW-0812">Transmembrane</keyword>
<dbReference type="OrthoDB" id="9769991at2"/>
<evidence type="ECO:0000256" key="3">
    <source>
        <dbReference type="SAM" id="Phobius"/>
    </source>
</evidence>
<dbReference type="InterPro" id="IPR012341">
    <property type="entry name" value="6hp_glycosidase-like_sf"/>
</dbReference>
<keyword evidence="1" id="KW-0328">Glycosyltransferase</keyword>
<dbReference type="InterPro" id="IPR011013">
    <property type="entry name" value="Gal_mutarotase_sf_dom"/>
</dbReference>
<feature type="transmembrane region" description="Helical" evidence="3">
    <location>
        <begin position="955"/>
        <end position="974"/>
    </location>
</feature>
<keyword evidence="3" id="KW-1133">Transmembrane helix</keyword>
<evidence type="ECO:0000313" key="7">
    <source>
        <dbReference type="EMBL" id="KGI76792.1"/>
    </source>
</evidence>
<accession>A0A099CT33</accession>
<protein>
    <submittedName>
        <fullName evidence="8">Cellobiose phosphorylase</fullName>
    </submittedName>
    <submittedName>
        <fullName evidence="7">NdvB</fullName>
    </submittedName>
</protein>
<dbReference type="Proteomes" id="UP000560000">
    <property type="component" value="Unassembled WGS sequence"/>
</dbReference>
<dbReference type="InterPro" id="IPR033432">
    <property type="entry name" value="GH94_catalytic"/>
</dbReference>
<dbReference type="STRING" id="1543381.LF63_0114710"/>
<dbReference type="InterPro" id="IPR037824">
    <property type="entry name" value="GH94N_2_NdvB"/>
</dbReference>
<evidence type="ECO:0000313" key="9">
    <source>
        <dbReference type="Proteomes" id="UP000029708"/>
    </source>
</evidence>
<dbReference type="PANTHER" id="PTHR37469:SF2">
    <property type="entry name" value="CELLOBIONIC ACID PHOSPHORYLASE"/>
    <property type="match status" value="1"/>
</dbReference>
<keyword evidence="3" id="KW-0472">Membrane</keyword>
<dbReference type="InterPro" id="IPR037018">
    <property type="entry name" value="GH65_N"/>
</dbReference>
<dbReference type="GO" id="GO:0005975">
    <property type="term" value="P:carbohydrate metabolic process"/>
    <property type="evidence" value="ECO:0007669"/>
    <property type="project" value="InterPro"/>
</dbReference>
<feature type="transmembrane region" description="Helical" evidence="3">
    <location>
        <begin position="455"/>
        <end position="479"/>
    </location>
</feature>
<dbReference type="Gene3D" id="2.60.420.10">
    <property type="entry name" value="Maltose phosphorylase, domain 3"/>
    <property type="match status" value="1"/>
</dbReference>
<dbReference type="Gene3D" id="1.50.10.10">
    <property type="match status" value="1"/>
</dbReference>
<organism evidence="7 9">
    <name type="scientific">Oleiagrimonas soli</name>
    <dbReference type="NCBI Taxonomy" id="1543381"/>
    <lineage>
        <taxon>Bacteria</taxon>
        <taxon>Pseudomonadati</taxon>
        <taxon>Pseudomonadota</taxon>
        <taxon>Gammaproteobacteria</taxon>
        <taxon>Lysobacterales</taxon>
        <taxon>Rhodanobacteraceae</taxon>
        <taxon>Oleiagrimonas</taxon>
    </lineage>
</organism>
<feature type="domain" description="Glycosyl hydrolase 94 catalytic" evidence="6">
    <location>
        <begin position="2391"/>
        <end position="2816"/>
    </location>
</feature>
<dbReference type="InterPro" id="IPR052047">
    <property type="entry name" value="GH94_Enzymes"/>
</dbReference>
<comment type="caution">
    <text evidence="7">The sequence shown here is derived from an EMBL/GenBank/DDBJ whole genome shotgun (WGS) entry which is preliminary data.</text>
</comment>
<evidence type="ECO:0000259" key="5">
    <source>
        <dbReference type="Pfam" id="PF10091"/>
    </source>
</evidence>
<feature type="domain" description="Glycoamylase-like" evidence="5">
    <location>
        <begin position="1344"/>
        <end position="1542"/>
    </location>
</feature>
<dbReference type="Pfam" id="PF10091">
    <property type="entry name" value="Glycoamylase"/>
    <property type="match status" value="1"/>
</dbReference>
<dbReference type="SUPFAM" id="SSF74650">
    <property type="entry name" value="Galactose mutarotase-like"/>
    <property type="match status" value="2"/>
</dbReference>
<dbReference type="GO" id="GO:0016757">
    <property type="term" value="F:glycosyltransferase activity"/>
    <property type="evidence" value="ECO:0007669"/>
    <property type="project" value="UniProtKB-KW"/>
</dbReference>
<feature type="transmembrane region" description="Helical" evidence="3">
    <location>
        <begin position="980"/>
        <end position="1000"/>
    </location>
</feature>
<reference evidence="8 10" key="2">
    <citation type="submission" date="2020-08" db="EMBL/GenBank/DDBJ databases">
        <title>Genomic Encyclopedia of Type Strains, Phase IV (KMG-IV): sequencing the most valuable type-strain genomes for metagenomic binning, comparative biology and taxonomic classification.</title>
        <authorList>
            <person name="Goeker M."/>
        </authorList>
    </citation>
    <scope>NUCLEOTIDE SEQUENCE [LARGE SCALE GENOMIC DNA]</scope>
    <source>
        <strain evidence="8 10">DSM 107085</strain>
    </source>
</reference>
<dbReference type="Pfam" id="PF06165">
    <property type="entry name" value="GH94_b-supersand"/>
    <property type="match status" value="2"/>
</dbReference>
<dbReference type="GO" id="GO:0030246">
    <property type="term" value="F:carbohydrate binding"/>
    <property type="evidence" value="ECO:0007669"/>
    <property type="project" value="InterPro"/>
</dbReference>
<name>A0A099CT33_9GAMM</name>
<dbReference type="InterPro" id="IPR037820">
    <property type="entry name" value="GH94N_NdvB"/>
</dbReference>
<evidence type="ECO:0000256" key="2">
    <source>
        <dbReference type="ARBA" id="ARBA00022679"/>
    </source>
</evidence>
<dbReference type="EMBL" id="JACHET010000001">
    <property type="protein sequence ID" value="MBB6184964.1"/>
    <property type="molecule type" value="Genomic_DNA"/>
</dbReference>
<keyword evidence="9" id="KW-1185">Reference proteome</keyword>
<dbReference type="SUPFAM" id="SSF48208">
    <property type="entry name" value="Six-hairpin glycosidases"/>
    <property type="match status" value="1"/>
</dbReference>
<dbReference type="Gene3D" id="1.50.10.140">
    <property type="match status" value="2"/>
</dbReference>